<dbReference type="PANTHER" id="PTHR43289">
    <property type="entry name" value="MITOGEN-ACTIVATED PROTEIN KINASE KINASE KINASE 20-RELATED"/>
    <property type="match status" value="1"/>
</dbReference>
<keyword evidence="2" id="KW-0723">Serine/threonine-protein kinase</keyword>
<dbReference type="AlphaFoldDB" id="A0A543J0X1"/>
<dbReference type="EC" id="2.7.11.1" evidence="1"/>
<feature type="compositionally biased region" description="Low complexity" evidence="8">
    <location>
        <begin position="463"/>
        <end position="474"/>
    </location>
</feature>
<proteinExistence type="predicted"/>
<dbReference type="InterPro" id="IPR017441">
    <property type="entry name" value="Protein_kinase_ATP_BS"/>
</dbReference>
<dbReference type="PROSITE" id="PS00107">
    <property type="entry name" value="PROTEIN_KINASE_ATP"/>
    <property type="match status" value="1"/>
</dbReference>
<dbReference type="PANTHER" id="PTHR43289:SF6">
    <property type="entry name" value="SERINE_THREONINE-PROTEIN KINASE NEKL-3"/>
    <property type="match status" value="1"/>
</dbReference>
<dbReference type="SUPFAM" id="SSF56112">
    <property type="entry name" value="Protein kinase-like (PK-like)"/>
    <property type="match status" value="1"/>
</dbReference>
<keyword evidence="11" id="KW-1185">Reference proteome</keyword>
<feature type="compositionally biased region" description="Pro residues" evidence="8">
    <location>
        <begin position="501"/>
        <end position="518"/>
    </location>
</feature>
<evidence type="ECO:0000256" key="3">
    <source>
        <dbReference type="ARBA" id="ARBA00022679"/>
    </source>
</evidence>
<evidence type="ECO:0000256" key="5">
    <source>
        <dbReference type="ARBA" id="ARBA00022777"/>
    </source>
</evidence>
<keyword evidence="4 7" id="KW-0547">Nucleotide-binding</keyword>
<feature type="domain" description="Protein kinase" evidence="9">
    <location>
        <begin position="9"/>
        <end position="260"/>
    </location>
</feature>
<feature type="compositionally biased region" description="Pro residues" evidence="8">
    <location>
        <begin position="475"/>
        <end position="492"/>
    </location>
</feature>
<dbReference type="GO" id="GO:0005524">
    <property type="term" value="F:ATP binding"/>
    <property type="evidence" value="ECO:0007669"/>
    <property type="project" value="UniProtKB-UniRule"/>
</dbReference>
<keyword evidence="5 10" id="KW-0418">Kinase</keyword>
<evidence type="ECO:0000256" key="4">
    <source>
        <dbReference type="ARBA" id="ARBA00022741"/>
    </source>
</evidence>
<reference evidence="10 11" key="1">
    <citation type="submission" date="2019-06" db="EMBL/GenBank/DDBJ databases">
        <title>Sequencing the genomes of 1000 actinobacteria strains.</title>
        <authorList>
            <person name="Klenk H.-P."/>
        </authorList>
    </citation>
    <scope>NUCLEOTIDE SEQUENCE [LARGE SCALE GENOMIC DNA]</scope>
    <source>
        <strain evidence="10 11">DSM 43186</strain>
    </source>
</reference>
<feature type="region of interest" description="Disordered" evidence="8">
    <location>
        <begin position="350"/>
        <end position="536"/>
    </location>
</feature>
<sequence>MDTWVVPGYREERVLGAGDTGRVVLATYLPNGAYVAIKYLNDALCRDPEFLAAFRAEARTLVELDHPHIVRLYEYVETPAGAAVVMELIDGISLRRLLDEHGPLVPEASLVVLKASLLALSAAHATGIVHRDPKPENVLVQADGTTKLTDFGVAARTPGPGRHAGTPAYLAPEQWDGARATPATDLYAATCVFFECLTGHRPYLDEHPPALMRKHKSGPIPLLQVPAAVRPLVARGMAKNPADRPTTARAFLAEVEATALEAYGPEWEQRGRRHLADLATRLALLFPLAVPPSHATGATAWPGRRAQAGGRLLGRLREPGPRAAIGAGTLAAAITLALLLSVLRPNVVLGGDGPPRSTITPTQVARPSPGGATGQSRGRPPALVPTTSAPARATEAPRTRSPVPATRTGPTATSGTDRTGTPTLTPGGTATPQRPPTPTATSPTPTPSPPPSATPTPTPTPSATPTETTTETPTAAPPTTPGPSPPETPAPDEPTDDYDSSPPPSESPPPESPPPEPSPSASITSSPSLPPPEVTPWEGVVESLRILRFDGTTVTARVGVAGSGPVTLSVRFAQGHTAGSLSPVGPARAHTLTGRAVHTVTTRANLATPGCDTRLVRRVTVATRPAAPGGARSALAVVSGPPCPPPRMSIPSFWNVTTGRAR</sequence>
<dbReference type="Gene3D" id="1.10.510.10">
    <property type="entry name" value="Transferase(Phosphotransferase) domain 1"/>
    <property type="match status" value="1"/>
</dbReference>
<evidence type="ECO:0000313" key="11">
    <source>
        <dbReference type="Proteomes" id="UP000319213"/>
    </source>
</evidence>
<keyword evidence="3" id="KW-0808">Transferase</keyword>
<dbReference type="PRINTS" id="PR01217">
    <property type="entry name" value="PRICHEXTENSN"/>
</dbReference>
<gene>
    <name evidence="10" type="ORF">FHX40_3204</name>
</gene>
<keyword evidence="6 7" id="KW-0067">ATP-binding</keyword>
<dbReference type="GO" id="GO:0004674">
    <property type="term" value="F:protein serine/threonine kinase activity"/>
    <property type="evidence" value="ECO:0007669"/>
    <property type="project" value="UniProtKB-KW"/>
</dbReference>
<feature type="binding site" evidence="7">
    <location>
        <position position="38"/>
    </location>
    <ligand>
        <name>ATP</name>
        <dbReference type="ChEBI" id="CHEBI:30616"/>
    </ligand>
</feature>
<evidence type="ECO:0000256" key="1">
    <source>
        <dbReference type="ARBA" id="ARBA00012513"/>
    </source>
</evidence>
<protein>
    <recommendedName>
        <fullName evidence="1">non-specific serine/threonine protein kinase</fullName>
        <ecNumber evidence="1">2.7.11.1</ecNumber>
    </recommendedName>
</protein>
<dbReference type="RefSeq" id="WP_170198855.1">
    <property type="nucleotide sequence ID" value="NZ_BMPV01000001.1"/>
</dbReference>
<accession>A0A543J0X1</accession>
<evidence type="ECO:0000259" key="9">
    <source>
        <dbReference type="PROSITE" id="PS50011"/>
    </source>
</evidence>
<evidence type="ECO:0000256" key="2">
    <source>
        <dbReference type="ARBA" id="ARBA00022527"/>
    </source>
</evidence>
<dbReference type="EMBL" id="VFPQ01000001">
    <property type="protein sequence ID" value="TQM76469.1"/>
    <property type="molecule type" value="Genomic_DNA"/>
</dbReference>
<comment type="caution">
    <text evidence="10">The sequence shown here is derived from an EMBL/GenBank/DDBJ whole genome shotgun (WGS) entry which is preliminary data.</text>
</comment>
<evidence type="ECO:0000256" key="6">
    <source>
        <dbReference type="ARBA" id="ARBA00022840"/>
    </source>
</evidence>
<evidence type="ECO:0000256" key="8">
    <source>
        <dbReference type="SAM" id="MobiDB-lite"/>
    </source>
</evidence>
<evidence type="ECO:0000256" key="7">
    <source>
        <dbReference type="PROSITE-ProRule" id="PRU10141"/>
    </source>
</evidence>
<evidence type="ECO:0000313" key="10">
    <source>
        <dbReference type="EMBL" id="TQM76469.1"/>
    </source>
</evidence>
<dbReference type="CDD" id="cd14014">
    <property type="entry name" value="STKc_PknB_like"/>
    <property type="match status" value="1"/>
</dbReference>
<name>A0A543J0X1_9ACTN</name>
<dbReference type="InterPro" id="IPR011009">
    <property type="entry name" value="Kinase-like_dom_sf"/>
</dbReference>
<feature type="compositionally biased region" description="Pro residues" evidence="8">
    <location>
        <begin position="433"/>
        <end position="462"/>
    </location>
</feature>
<dbReference type="PROSITE" id="PS50011">
    <property type="entry name" value="PROTEIN_KINASE_DOM"/>
    <property type="match status" value="1"/>
</dbReference>
<feature type="compositionally biased region" description="Low complexity" evidence="8">
    <location>
        <begin position="410"/>
        <end position="432"/>
    </location>
</feature>
<dbReference type="Proteomes" id="UP000319213">
    <property type="component" value="Unassembled WGS sequence"/>
</dbReference>
<dbReference type="InterPro" id="IPR000719">
    <property type="entry name" value="Prot_kinase_dom"/>
</dbReference>
<feature type="compositionally biased region" description="Low complexity" evidence="8">
    <location>
        <begin position="385"/>
        <end position="402"/>
    </location>
</feature>
<dbReference type="Pfam" id="PF00069">
    <property type="entry name" value="Pkinase"/>
    <property type="match status" value="1"/>
</dbReference>
<organism evidence="10 11">
    <name type="scientific">Thermopolyspora flexuosa</name>
    <dbReference type="NCBI Taxonomy" id="103836"/>
    <lineage>
        <taxon>Bacteria</taxon>
        <taxon>Bacillati</taxon>
        <taxon>Actinomycetota</taxon>
        <taxon>Actinomycetes</taxon>
        <taxon>Streptosporangiales</taxon>
        <taxon>Streptosporangiaceae</taxon>
        <taxon>Thermopolyspora</taxon>
    </lineage>
</organism>